<evidence type="ECO:0000256" key="2">
    <source>
        <dbReference type="ARBA" id="ARBA00022527"/>
    </source>
</evidence>
<dbReference type="Pfam" id="PF00069">
    <property type="entry name" value="Pkinase"/>
    <property type="match status" value="1"/>
</dbReference>
<keyword evidence="2" id="KW-0723">Serine/threonine-protein kinase</keyword>
<proteinExistence type="inferred from homology"/>
<gene>
    <name evidence="8" type="ORF">DEO72_LG10g2959</name>
</gene>
<evidence type="ECO:0000256" key="6">
    <source>
        <dbReference type="ARBA" id="ARBA00022840"/>
    </source>
</evidence>
<comment type="similarity">
    <text evidence="1">Belongs to the protein kinase superfamily. CAMK Ser/Thr protein kinase family. CaMK subfamily.</text>
</comment>
<dbReference type="InterPro" id="IPR009091">
    <property type="entry name" value="RCC1/BLIP-II"/>
</dbReference>
<evidence type="ECO:0000256" key="4">
    <source>
        <dbReference type="ARBA" id="ARBA00022741"/>
    </source>
</evidence>
<accession>A0A4D6NCZ5</accession>
<dbReference type="Gene3D" id="1.10.510.10">
    <property type="entry name" value="Transferase(Phosphotransferase) domain 1"/>
    <property type="match status" value="1"/>
</dbReference>
<evidence type="ECO:0000313" key="9">
    <source>
        <dbReference type="Proteomes" id="UP000501690"/>
    </source>
</evidence>
<dbReference type="GO" id="GO:0042803">
    <property type="term" value="F:protein homodimerization activity"/>
    <property type="evidence" value="ECO:0007669"/>
    <property type="project" value="UniProtKB-ARBA"/>
</dbReference>
<dbReference type="InterPro" id="IPR050205">
    <property type="entry name" value="CDPK_Ser/Thr_kinases"/>
</dbReference>
<evidence type="ECO:0000259" key="7">
    <source>
        <dbReference type="PROSITE" id="PS50011"/>
    </source>
</evidence>
<dbReference type="SUPFAM" id="SSF56112">
    <property type="entry name" value="Protein kinase-like (PK-like)"/>
    <property type="match status" value="1"/>
</dbReference>
<dbReference type="Proteomes" id="UP000501690">
    <property type="component" value="Linkage Group LG10"/>
</dbReference>
<keyword evidence="9" id="KW-1185">Reference proteome</keyword>
<dbReference type="InterPro" id="IPR003245">
    <property type="entry name" value="Phytocyanin_dom"/>
</dbReference>
<keyword evidence="4" id="KW-0547">Nucleotide-binding</keyword>
<dbReference type="EMBL" id="CP039354">
    <property type="protein sequence ID" value="QCE11723.1"/>
    <property type="molecule type" value="Genomic_DNA"/>
</dbReference>
<dbReference type="GO" id="GO:0004674">
    <property type="term" value="F:protein serine/threonine kinase activity"/>
    <property type="evidence" value="ECO:0007669"/>
    <property type="project" value="UniProtKB-KW"/>
</dbReference>
<keyword evidence="5 8" id="KW-0418">Kinase</keyword>
<dbReference type="Pfam" id="PF02298">
    <property type="entry name" value="Cu_bind_like"/>
    <property type="match status" value="1"/>
</dbReference>
<dbReference type="GO" id="GO:0005524">
    <property type="term" value="F:ATP binding"/>
    <property type="evidence" value="ECO:0007669"/>
    <property type="project" value="UniProtKB-KW"/>
</dbReference>
<reference evidence="8 9" key="1">
    <citation type="submission" date="2019-04" db="EMBL/GenBank/DDBJ databases">
        <title>An improved genome assembly and genetic linkage map for asparagus bean, Vigna unguiculata ssp. sesquipedialis.</title>
        <authorList>
            <person name="Xia Q."/>
            <person name="Zhang R."/>
            <person name="Dong Y."/>
        </authorList>
    </citation>
    <scope>NUCLEOTIDE SEQUENCE [LARGE SCALE GENOMIC DNA]</scope>
    <source>
        <tissue evidence="8">Leaf</tissue>
    </source>
</reference>
<dbReference type="PROSITE" id="PS50011">
    <property type="entry name" value="PROTEIN_KINASE_DOM"/>
    <property type="match status" value="1"/>
</dbReference>
<organism evidence="8 9">
    <name type="scientific">Vigna unguiculata</name>
    <name type="common">Cowpea</name>
    <dbReference type="NCBI Taxonomy" id="3917"/>
    <lineage>
        <taxon>Eukaryota</taxon>
        <taxon>Viridiplantae</taxon>
        <taxon>Streptophyta</taxon>
        <taxon>Embryophyta</taxon>
        <taxon>Tracheophyta</taxon>
        <taxon>Spermatophyta</taxon>
        <taxon>Magnoliopsida</taxon>
        <taxon>eudicotyledons</taxon>
        <taxon>Gunneridae</taxon>
        <taxon>Pentapetalae</taxon>
        <taxon>rosids</taxon>
        <taxon>fabids</taxon>
        <taxon>Fabales</taxon>
        <taxon>Fabaceae</taxon>
        <taxon>Papilionoideae</taxon>
        <taxon>50 kb inversion clade</taxon>
        <taxon>NPAAA clade</taxon>
        <taxon>indigoferoid/millettioid clade</taxon>
        <taxon>Phaseoleae</taxon>
        <taxon>Vigna</taxon>
    </lineage>
</organism>
<feature type="domain" description="Protein kinase" evidence="7">
    <location>
        <begin position="1"/>
        <end position="307"/>
    </location>
</feature>
<dbReference type="SMART" id="SM00220">
    <property type="entry name" value="S_TKc"/>
    <property type="match status" value="1"/>
</dbReference>
<protein>
    <submittedName>
        <fullName evidence="8">Calcium-dependent protein kinase</fullName>
    </submittedName>
</protein>
<keyword evidence="6" id="KW-0067">ATP-binding</keyword>
<evidence type="ECO:0000256" key="3">
    <source>
        <dbReference type="ARBA" id="ARBA00022679"/>
    </source>
</evidence>
<name>A0A4D6NCZ5_VIGUN</name>
<dbReference type="SUPFAM" id="SSF50985">
    <property type="entry name" value="RCC1/BLIP-II"/>
    <property type="match status" value="1"/>
</dbReference>
<evidence type="ECO:0000256" key="1">
    <source>
        <dbReference type="ARBA" id="ARBA00005354"/>
    </source>
</evidence>
<evidence type="ECO:0000313" key="8">
    <source>
        <dbReference type="EMBL" id="QCE11723.1"/>
    </source>
</evidence>
<dbReference type="PANTHER" id="PTHR24349">
    <property type="entry name" value="SERINE/THREONINE-PROTEIN KINASE"/>
    <property type="match status" value="1"/>
</dbReference>
<dbReference type="InterPro" id="IPR011009">
    <property type="entry name" value="Kinase-like_dom_sf"/>
</dbReference>
<sequence>MHRDLKPENFLFAKTTTLKTIDFGLLVFFKPGERFNEIVGSPYYMAPSEVLKRNYRLEVDIWSVGVILYILLCGVPPFCAVRQQQVIITKKNASKLVGILHEFGTSKDCHPMPWSSTHQVFRYSLGQSVNEVTKENFETCNTINVLATYENVNTTVPLRKGYDGKALAPTIAPKAVVGSDENIVTVPNSPSSKKSTHLSTGTVNYSVKNALQYKIFKAGAWRRHTVVVTEDRNSLAFGWDKRGQLGSGLVRNELMVMTVQEDSLVRIVPAVKEENRNKLRDAAQEEPSVRHGVCDVRQIELMRNKFIIKEVKYVSDVYIVLVN</sequence>
<dbReference type="AlphaFoldDB" id="A0A4D6NCZ5"/>
<keyword evidence="3" id="KW-0808">Transferase</keyword>
<dbReference type="InterPro" id="IPR000719">
    <property type="entry name" value="Prot_kinase_dom"/>
</dbReference>
<dbReference type="GO" id="GO:0009055">
    <property type="term" value="F:electron transfer activity"/>
    <property type="evidence" value="ECO:0007669"/>
    <property type="project" value="InterPro"/>
</dbReference>
<evidence type="ECO:0000256" key="5">
    <source>
        <dbReference type="ARBA" id="ARBA00022777"/>
    </source>
</evidence>